<feature type="transmembrane region" description="Helical" evidence="1">
    <location>
        <begin position="163"/>
        <end position="183"/>
    </location>
</feature>
<gene>
    <name evidence="3" type="ORF">A3207_03130</name>
</gene>
<evidence type="ECO:0000259" key="2">
    <source>
        <dbReference type="Pfam" id="PF07760"/>
    </source>
</evidence>
<sequence length="311" mass="33516">MKNFVFAGPSRPFDLILNLVIVVVALFMSLAGLYGVVLDIIAFYAVFFSVGYALVSALFPGNTALMSQSFTLPRTEKTHEITMLERIALSVALSAVIVGITGTFLSRGIFGITTITATFEILIFTVIFTIIAISRRISWARDPFILNVKVGTGIKYTTAEKSMLMMVVAALVLFAAVSAVTLAKEPQKENFAEFSISGPSGTVDTLPTTVTGVSNVVVNIKSHLSEAENLTLIVSDGLGYTHTVYFTPGSVISLDASTGQSTVLSLDEGEELHLDIYFSVPSPGSHTIFFTLISSEQTLQLWMPVYVPTSE</sequence>
<name>A0A8J8PFJ9_9ARCH</name>
<comment type="caution">
    <text evidence="3">The sequence shown here is derived from an EMBL/GenBank/DDBJ whole genome shotgun (WGS) entry which is preliminary data.</text>
</comment>
<reference evidence="3" key="1">
    <citation type="submission" date="2016-03" db="EMBL/GenBank/DDBJ databases">
        <authorList>
            <person name="Borrel G."/>
            <person name="Mccann A."/>
            <person name="O'Toole P.W."/>
        </authorList>
    </citation>
    <scope>NUCLEOTIDE SEQUENCE</scope>
    <source>
        <strain evidence="3">183</strain>
    </source>
</reference>
<evidence type="ECO:0000313" key="4">
    <source>
        <dbReference type="Proteomes" id="UP000752814"/>
    </source>
</evidence>
<feature type="transmembrane region" description="Helical" evidence="1">
    <location>
        <begin position="87"/>
        <end position="105"/>
    </location>
</feature>
<evidence type="ECO:0000313" key="3">
    <source>
        <dbReference type="EMBL" id="TQS82947.1"/>
    </source>
</evidence>
<dbReference type="EMBL" id="LVVT01000014">
    <property type="protein sequence ID" value="TQS82947.1"/>
    <property type="molecule type" value="Genomic_DNA"/>
</dbReference>
<keyword evidence="1" id="KW-1133">Transmembrane helix</keyword>
<accession>A0A8J8PFJ9</accession>
<feature type="transmembrane region" description="Helical" evidence="1">
    <location>
        <begin position="41"/>
        <end position="66"/>
    </location>
</feature>
<proteinExistence type="predicted"/>
<dbReference type="RefSeq" id="WP_400204352.1">
    <property type="nucleotide sequence ID" value="NZ_CAYAYE010000014.1"/>
</dbReference>
<feature type="transmembrane region" description="Helical" evidence="1">
    <location>
        <begin position="12"/>
        <end position="35"/>
    </location>
</feature>
<evidence type="ECO:0000256" key="1">
    <source>
        <dbReference type="SAM" id="Phobius"/>
    </source>
</evidence>
<dbReference type="InterPro" id="IPR011674">
    <property type="entry name" value="DUF1616"/>
</dbReference>
<protein>
    <recommendedName>
        <fullName evidence="2">DUF1616 domain-containing protein</fullName>
    </recommendedName>
</protein>
<organism evidence="3 4">
    <name type="scientific">Candidatus Methanomassiliicoccus intestinalis</name>
    <dbReference type="NCBI Taxonomy" id="1406512"/>
    <lineage>
        <taxon>Archaea</taxon>
        <taxon>Methanobacteriati</taxon>
        <taxon>Thermoplasmatota</taxon>
        <taxon>Thermoplasmata</taxon>
        <taxon>Methanomassiliicoccales</taxon>
        <taxon>Methanomassiliicoccaceae</taxon>
        <taxon>Methanomassiliicoccus</taxon>
    </lineage>
</organism>
<feature type="domain" description="DUF1616" evidence="2">
    <location>
        <begin position="19"/>
        <end position="284"/>
    </location>
</feature>
<keyword evidence="1" id="KW-0812">Transmembrane</keyword>
<dbReference type="Pfam" id="PF07760">
    <property type="entry name" value="DUF1616"/>
    <property type="match status" value="1"/>
</dbReference>
<dbReference type="Proteomes" id="UP000752814">
    <property type="component" value="Unassembled WGS sequence"/>
</dbReference>
<keyword evidence="1" id="KW-0472">Membrane</keyword>
<feature type="transmembrane region" description="Helical" evidence="1">
    <location>
        <begin position="111"/>
        <end position="133"/>
    </location>
</feature>
<dbReference type="AlphaFoldDB" id="A0A8J8PFJ9"/>